<dbReference type="SMART" id="SM00349">
    <property type="entry name" value="KRAB"/>
    <property type="match status" value="1"/>
</dbReference>
<evidence type="ECO:0000313" key="4">
    <source>
        <dbReference type="Proteomes" id="UP000000589"/>
    </source>
</evidence>
<dbReference type="HOGENOM" id="CLU_002678_69_15_1"/>
<gene>
    <name evidence="2 3" type="primary">Zfp846</name>
</gene>
<evidence type="ECO:0000313" key="3">
    <source>
        <dbReference type="MGI" id="MGI:1924012"/>
    </source>
</evidence>
<evidence type="ECO:0000259" key="1">
    <source>
        <dbReference type="PROSITE" id="PS50805"/>
    </source>
</evidence>
<dbReference type="Proteomes" id="UP000000589">
    <property type="component" value="Chromosome 9"/>
</dbReference>
<dbReference type="OrthoDB" id="427030at2759"/>
<dbReference type="Bgee" id="ENSMUSG00000058192">
    <property type="expression patterns" value="Expressed in manus and 217 other cell types or tissues"/>
</dbReference>
<dbReference type="InterPro" id="IPR036051">
    <property type="entry name" value="KRAB_dom_sf"/>
</dbReference>
<keyword evidence="4" id="KW-1185">Reference proteome</keyword>
<dbReference type="PANTHER" id="PTHR23232:SF142">
    <property type="entry name" value="GASTRULA ZINC FINGER PROTEIN XLCGF57.1-LIKE-RELATED"/>
    <property type="match status" value="1"/>
</dbReference>
<sequence length="67" mass="7595">MVADCLTNCYQVSVTFDDVAVDFTQEEWILLDQAHRDLYREVMLENYQNLASAGSHSVATAELELIV</sequence>
<dbReference type="PROSITE" id="PS50805">
    <property type="entry name" value="KRAB"/>
    <property type="match status" value="1"/>
</dbReference>
<dbReference type="AlphaFoldDB" id="D6RFR2"/>
<name>D6RFR2_MOUSE</name>
<feature type="domain" description="KRAB" evidence="1">
    <location>
        <begin position="14"/>
        <end position="67"/>
    </location>
</feature>
<reference evidence="2" key="4">
    <citation type="submission" date="2025-09" db="UniProtKB">
        <authorList>
            <consortium name="Ensembl"/>
        </authorList>
    </citation>
    <scope>IDENTIFICATION</scope>
    <source>
        <strain evidence="2">C57BL/6J</strain>
    </source>
</reference>
<dbReference type="MGI" id="MGI:1924012">
    <property type="gene designation" value="Zfp846"/>
</dbReference>
<dbReference type="CDD" id="cd07765">
    <property type="entry name" value="KRAB_A-box"/>
    <property type="match status" value="1"/>
</dbReference>
<dbReference type="ExpressionAtlas" id="D6RFR2">
    <property type="expression patterns" value="baseline and differential"/>
</dbReference>
<dbReference type="GeneTree" id="ENSGT00950000183169"/>
<evidence type="ECO:0000313" key="2">
    <source>
        <dbReference type="Ensembl" id="ENSMUSP00000115945.2"/>
    </source>
</evidence>
<protein>
    <submittedName>
        <fullName evidence="2">Zinc finger protein 846</fullName>
    </submittedName>
</protein>
<proteinExistence type="predicted"/>
<dbReference type="GO" id="GO:0006355">
    <property type="term" value="P:regulation of DNA-templated transcription"/>
    <property type="evidence" value="ECO:0007669"/>
    <property type="project" value="InterPro"/>
</dbReference>
<dbReference type="AGR" id="MGI:1924012"/>
<dbReference type="VEuPathDB" id="HostDB:ENSMUSG00000058192"/>
<reference evidence="2" key="3">
    <citation type="submission" date="2025-08" db="UniProtKB">
        <authorList>
            <consortium name="Ensembl"/>
        </authorList>
    </citation>
    <scope>IDENTIFICATION</scope>
    <source>
        <strain evidence="2">C57BL/6J</strain>
    </source>
</reference>
<reference evidence="2 4" key="1">
    <citation type="journal article" date="2009" name="PLoS Biol.">
        <title>Lineage-specific biology revealed by a finished genome assembly of the mouse.</title>
        <authorList>
            <consortium name="Mouse Genome Sequencing Consortium"/>
            <person name="Church D.M."/>
            <person name="Goodstadt L."/>
            <person name="Hillier L.W."/>
            <person name="Zody M.C."/>
            <person name="Goldstein S."/>
            <person name="She X."/>
            <person name="Bult C.J."/>
            <person name="Agarwala R."/>
            <person name="Cherry J.L."/>
            <person name="DiCuccio M."/>
            <person name="Hlavina W."/>
            <person name="Kapustin Y."/>
            <person name="Meric P."/>
            <person name="Maglott D."/>
            <person name="Birtle Z."/>
            <person name="Marques A.C."/>
            <person name="Graves T."/>
            <person name="Zhou S."/>
            <person name="Teague B."/>
            <person name="Potamousis K."/>
            <person name="Churas C."/>
            <person name="Place M."/>
            <person name="Herschleb J."/>
            <person name="Runnheim R."/>
            <person name="Forrest D."/>
            <person name="Amos-Landgraf J."/>
            <person name="Schwartz D.C."/>
            <person name="Cheng Z."/>
            <person name="Lindblad-Toh K."/>
            <person name="Eichler E.E."/>
            <person name="Ponting C.P."/>
        </authorList>
    </citation>
    <scope>NUCLEOTIDE SEQUENCE [LARGE SCALE GENOMIC DNA]</scope>
    <source>
        <strain evidence="2 4">C57BL/6J</strain>
    </source>
</reference>
<organism evidence="2 4">
    <name type="scientific">Mus musculus</name>
    <name type="common">Mouse</name>
    <dbReference type="NCBI Taxonomy" id="10090"/>
    <lineage>
        <taxon>Eukaryota</taxon>
        <taxon>Metazoa</taxon>
        <taxon>Chordata</taxon>
        <taxon>Craniata</taxon>
        <taxon>Vertebrata</taxon>
        <taxon>Euteleostomi</taxon>
        <taxon>Mammalia</taxon>
        <taxon>Eutheria</taxon>
        <taxon>Euarchontoglires</taxon>
        <taxon>Glires</taxon>
        <taxon>Rodentia</taxon>
        <taxon>Myomorpha</taxon>
        <taxon>Muroidea</taxon>
        <taxon>Muridae</taxon>
        <taxon>Murinae</taxon>
        <taxon>Mus</taxon>
        <taxon>Mus</taxon>
    </lineage>
</organism>
<reference evidence="2 4" key="2">
    <citation type="journal article" date="2011" name="PLoS Biol.">
        <title>Modernizing reference genome assemblies.</title>
        <authorList>
            <person name="Church D.M."/>
            <person name="Schneider V.A."/>
            <person name="Graves T."/>
            <person name="Auger K."/>
            <person name="Cunningham F."/>
            <person name="Bouk N."/>
            <person name="Chen H.C."/>
            <person name="Agarwala R."/>
            <person name="McLaren W.M."/>
            <person name="Ritchie G.R."/>
            <person name="Albracht D."/>
            <person name="Kremitzki M."/>
            <person name="Rock S."/>
            <person name="Kotkiewicz H."/>
            <person name="Kremitzki C."/>
            <person name="Wollam A."/>
            <person name="Trani L."/>
            <person name="Fulton L."/>
            <person name="Fulton R."/>
            <person name="Matthews L."/>
            <person name="Whitehead S."/>
            <person name="Chow W."/>
            <person name="Torrance J."/>
            <person name="Dunn M."/>
            <person name="Harden G."/>
            <person name="Threadgold G."/>
            <person name="Wood J."/>
            <person name="Collins J."/>
            <person name="Heath P."/>
            <person name="Griffiths G."/>
            <person name="Pelan S."/>
            <person name="Grafham D."/>
            <person name="Eichler E.E."/>
            <person name="Weinstock G."/>
            <person name="Mardis E.R."/>
            <person name="Wilson R.K."/>
            <person name="Howe K."/>
            <person name="Flicek P."/>
            <person name="Hubbard T."/>
        </authorList>
    </citation>
    <scope>NUCLEOTIDE SEQUENCE [LARGE SCALE GENOMIC DNA]</scope>
    <source>
        <strain evidence="2 4">C57BL/6J</strain>
    </source>
</reference>
<dbReference type="Pfam" id="PF01352">
    <property type="entry name" value="KRAB"/>
    <property type="match status" value="1"/>
</dbReference>
<dbReference type="SUPFAM" id="SSF109640">
    <property type="entry name" value="KRAB domain (Kruppel-associated box)"/>
    <property type="match status" value="1"/>
</dbReference>
<dbReference type="InterPro" id="IPR050169">
    <property type="entry name" value="Krueppel_C2H2_ZnF"/>
</dbReference>
<dbReference type="Gene3D" id="6.10.140.140">
    <property type="match status" value="1"/>
</dbReference>
<dbReference type="InterPro" id="IPR001909">
    <property type="entry name" value="KRAB"/>
</dbReference>
<dbReference type="PANTHER" id="PTHR23232">
    <property type="entry name" value="KRAB DOMAIN C2H2 ZINC FINGER"/>
    <property type="match status" value="1"/>
</dbReference>
<accession>D6RFR2</accession>
<dbReference type="SMR" id="D6RFR2"/>
<dbReference type="Ensembl" id="ENSMUST00000140668.8">
    <property type="protein sequence ID" value="ENSMUSP00000115945.2"/>
    <property type="gene ID" value="ENSMUSG00000058192.17"/>
</dbReference>